<keyword evidence="3" id="KW-0804">Transcription</keyword>
<evidence type="ECO:0000259" key="5">
    <source>
        <dbReference type="PROSITE" id="PS51118"/>
    </source>
</evidence>
<dbReference type="CDD" id="cd00090">
    <property type="entry name" value="HTH_ARSR"/>
    <property type="match status" value="1"/>
</dbReference>
<keyword evidence="2" id="KW-0238">DNA-binding</keyword>
<dbReference type="InterPro" id="IPR036390">
    <property type="entry name" value="WH_DNA-bd_sf"/>
</dbReference>
<dbReference type="PANTHER" id="PTHR33204">
    <property type="entry name" value="TRANSCRIPTIONAL REGULATOR, MARR FAMILY"/>
    <property type="match status" value="1"/>
</dbReference>
<sequence length="160" mass="17189">MCNNDHMDTIPHPRLRQPRNDDAGHDPVAPVHDASGAFCPVYSRAIEVIGRRWTGAILRALLSGATRFTDITAVVPGLSDRLLSERLKELEAEGIVTRVVTPSHPVRVEYGLTAKGHALNEVISAVSTWASTWGEASAGGPCHDLVDTEGSPRPASLVPR</sequence>
<feature type="compositionally biased region" description="Basic and acidic residues" evidence="4">
    <location>
        <begin position="1"/>
        <end position="11"/>
    </location>
</feature>
<dbReference type="GO" id="GO:0006355">
    <property type="term" value="P:regulation of DNA-templated transcription"/>
    <property type="evidence" value="ECO:0007669"/>
    <property type="project" value="UniProtKB-ARBA"/>
</dbReference>
<proteinExistence type="predicted"/>
<evidence type="ECO:0000256" key="1">
    <source>
        <dbReference type="ARBA" id="ARBA00023015"/>
    </source>
</evidence>
<dbReference type="AlphaFoldDB" id="A0A6J4U3K3"/>
<keyword evidence="1" id="KW-0805">Transcription regulation</keyword>
<protein>
    <submittedName>
        <fullName evidence="6">Transcriptional regulator, HxlR family</fullName>
    </submittedName>
</protein>
<dbReference type="InterPro" id="IPR036388">
    <property type="entry name" value="WH-like_DNA-bd_sf"/>
</dbReference>
<feature type="domain" description="HTH hxlR-type" evidence="5">
    <location>
        <begin position="39"/>
        <end position="138"/>
    </location>
</feature>
<evidence type="ECO:0000313" key="6">
    <source>
        <dbReference type="EMBL" id="CAA9539765.1"/>
    </source>
</evidence>
<dbReference type="GO" id="GO:0003677">
    <property type="term" value="F:DNA binding"/>
    <property type="evidence" value="ECO:0007669"/>
    <property type="project" value="UniProtKB-KW"/>
</dbReference>
<dbReference type="PANTHER" id="PTHR33204:SF37">
    <property type="entry name" value="HTH-TYPE TRANSCRIPTIONAL REGULATOR YODB"/>
    <property type="match status" value="1"/>
</dbReference>
<dbReference type="PROSITE" id="PS51118">
    <property type="entry name" value="HTH_HXLR"/>
    <property type="match status" value="1"/>
</dbReference>
<dbReference type="EMBL" id="CADCWH010000002">
    <property type="protein sequence ID" value="CAA9539765.1"/>
    <property type="molecule type" value="Genomic_DNA"/>
</dbReference>
<evidence type="ECO:0000256" key="2">
    <source>
        <dbReference type="ARBA" id="ARBA00023125"/>
    </source>
</evidence>
<reference evidence="6" key="1">
    <citation type="submission" date="2020-02" db="EMBL/GenBank/DDBJ databases">
        <authorList>
            <person name="Meier V. D."/>
        </authorList>
    </citation>
    <scope>NUCLEOTIDE SEQUENCE</scope>
    <source>
        <strain evidence="6">AVDCRST_MAG70</strain>
    </source>
</reference>
<evidence type="ECO:0000256" key="4">
    <source>
        <dbReference type="SAM" id="MobiDB-lite"/>
    </source>
</evidence>
<name>A0A6J4U3K3_9BACT</name>
<organism evidence="6">
    <name type="scientific">uncultured Thermomicrobiales bacterium</name>
    <dbReference type="NCBI Taxonomy" id="1645740"/>
    <lineage>
        <taxon>Bacteria</taxon>
        <taxon>Pseudomonadati</taxon>
        <taxon>Thermomicrobiota</taxon>
        <taxon>Thermomicrobia</taxon>
        <taxon>Thermomicrobiales</taxon>
        <taxon>environmental samples</taxon>
    </lineage>
</organism>
<dbReference type="InterPro" id="IPR002577">
    <property type="entry name" value="HTH_HxlR"/>
</dbReference>
<evidence type="ECO:0000256" key="3">
    <source>
        <dbReference type="ARBA" id="ARBA00023163"/>
    </source>
</evidence>
<feature type="region of interest" description="Disordered" evidence="4">
    <location>
        <begin position="1"/>
        <end position="29"/>
    </location>
</feature>
<dbReference type="Pfam" id="PF01638">
    <property type="entry name" value="HxlR"/>
    <property type="match status" value="1"/>
</dbReference>
<feature type="region of interest" description="Disordered" evidence="4">
    <location>
        <begin position="140"/>
        <end position="160"/>
    </location>
</feature>
<gene>
    <name evidence="6" type="ORF">AVDCRST_MAG70-5</name>
</gene>
<dbReference type="Gene3D" id="1.10.10.10">
    <property type="entry name" value="Winged helix-like DNA-binding domain superfamily/Winged helix DNA-binding domain"/>
    <property type="match status" value="1"/>
</dbReference>
<dbReference type="SUPFAM" id="SSF46785">
    <property type="entry name" value="Winged helix' DNA-binding domain"/>
    <property type="match status" value="1"/>
</dbReference>
<accession>A0A6J4U3K3</accession>
<dbReference type="InterPro" id="IPR011991">
    <property type="entry name" value="ArsR-like_HTH"/>
</dbReference>